<feature type="non-terminal residue" evidence="3">
    <location>
        <position position="491"/>
    </location>
</feature>
<protein>
    <recommendedName>
        <fullName evidence="2">Kinetochore protein Sos7 coiled-coil domain-containing protein</fullName>
    </recommendedName>
</protein>
<keyword evidence="1" id="KW-0175">Coiled coil</keyword>
<evidence type="ECO:0000256" key="1">
    <source>
        <dbReference type="SAM" id="Coils"/>
    </source>
</evidence>
<name>A0AAD5XGP4_9FUNG</name>
<dbReference type="EMBL" id="JADGJH010000782">
    <property type="protein sequence ID" value="KAJ3122799.1"/>
    <property type="molecule type" value="Genomic_DNA"/>
</dbReference>
<feature type="domain" description="Kinetochore protein Sos7 coiled-coil" evidence="2">
    <location>
        <begin position="83"/>
        <end position="154"/>
    </location>
</feature>
<sequence length="491" mass="55687">MTSEDTNNTAQQSEIEIDAAEPLSRLIKSIDDQKYNFDKQINTWMGRDVQPTIEDDRTEKLDVRALLLANPKNMESELQFHKELFSKLKFNYLEQSTKEAFLRRILAKPVEWATTDEIKTTEKVISELKSDLKAYKKKTESIRENLAQLVDEVNTGGKHKNLLKNRGRADELWQRAAPLNAEIAEILQKFDPEQKTLSELLKINQELSQLQELVDKQTAVDAENAAATAESAHLSTVLADLQTKVNEAKNAVHLRDPNLDGYLVWCQSWTTKLMELQGIVQIEAVSINKLKVTFAAFDDTEDGAENNNEHKDNFENDISKNVQLHFEIHTNTSVLLKKSVDAKLINSDIDISDIVNMANTTDIQSSAGTAHIIWLIAQETRTRVWCWKFREVEKKRLEIVDGLHMCWDDEEGLVEVGVATTQGRATDDIRGVQGEKIVQVRIDGGYPMHWSCMEIISVLPDGGDEELKGLQSKIESDDIKTVTDLIKMLQT</sequence>
<dbReference type="InterPro" id="IPR048781">
    <property type="entry name" value="Sos7_CC"/>
</dbReference>
<evidence type="ECO:0000313" key="3">
    <source>
        <dbReference type="EMBL" id="KAJ3122799.1"/>
    </source>
</evidence>
<dbReference type="GO" id="GO:0000776">
    <property type="term" value="C:kinetochore"/>
    <property type="evidence" value="ECO:0007669"/>
    <property type="project" value="InterPro"/>
</dbReference>
<dbReference type="Proteomes" id="UP001211907">
    <property type="component" value="Unassembled WGS sequence"/>
</dbReference>
<organism evidence="3 4">
    <name type="scientific">Physocladia obscura</name>
    <dbReference type="NCBI Taxonomy" id="109957"/>
    <lineage>
        <taxon>Eukaryota</taxon>
        <taxon>Fungi</taxon>
        <taxon>Fungi incertae sedis</taxon>
        <taxon>Chytridiomycota</taxon>
        <taxon>Chytridiomycota incertae sedis</taxon>
        <taxon>Chytridiomycetes</taxon>
        <taxon>Chytridiales</taxon>
        <taxon>Chytriomycetaceae</taxon>
        <taxon>Physocladia</taxon>
    </lineage>
</organism>
<dbReference type="InterPro" id="IPR037475">
    <property type="entry name" value="Sos7"/>
</dbReference>
<dbReference type="AlphaFoldDB" id="A0AAD5XGP4"/>
<comment type="caution">
    <text evidence="3">The sequence shown here is derived from an EMBL/GenBank/DDBJ whole genome shotgun (WGS) entry which is preliminary data.</text>
</comment>
<dbReference type="PANTHER" id="PTHR37329">
    <property type="entry name" value="KINETOCHORE PROTEIN SOS7"/>
    <property type="match status" value="1"/>
</dbReference>
<dbReference type="GO" id="GO:0051315">
    <property type="term" value="P:attachment of mitotic spindle microtubules to kinetochore"/>
    <property type="evidence" value="ECO:0007669"/>
    <property type="project" value="TreeGrafter"/>
</dbReference>
<accession>A0AAD5XGP4</accession>
<keyword evidence="4" id="KW-1185">Reference proteome</keyword>
<dbReference type="Pfam" id="PF20882">
    <property type="entry name" value="Sos7"/>
    <property type="match status" value="1"/>
</dbReference>
<feature type="coiled-coil region" evidence="1">
    <location>
        <begin position="118"/>
        <end position="152"/>
    </location>
</feature>
<proteinExistence type="predicted"/>
<evidence type="ECO:0000259" key="2">
    <source>
        <dbReference type="Pfam" id="PF20882"/>
    </source>
</evidence>
<gene>
    <name evidence="3" type="ORF">HK100_011847</name>
</gene>
<reference evidence="3" key="1">
    <citation type="submission" date="2020-05" db="EMBL/GenBank/DDBJ databases">
        <title>Phylogenomic resolution of chytrid fungi.</title>
        <authorList>
            <person name="Stajich J.E."/>
            <person name="Amses K."/>
            <person name="Simmons R."/>
            <person name="Seto K."/>
            <person name="Myers J."/>
            <person name="Bonds A."/>
            <person name="Quandt C.A."/>
            <person name="Barry K."/>
            <person name="Liu P."/>
            <person name="Grigoriev I."/>
            <person name="Longcore J.E."/>
            <person name="James T.Y."/>
        </authorList>
    </citation>
    <scope>NUCLEOTIDE SEQUENCE</scope>
    <source>
        <strain evidence="3">JEL0513</strain>
    </source>
</reference>
<dbReference type="PANTHER" id="PTHR37329:SF1">
    <property type="entry name" value="KINETOCHORE PROTEIN SOS7"/>
    <property type="match status" value="1"/>
</dbReference>
<dbReference type="GO" id="GO:0034501">
    <property type="term" value="P:protein localization to kinetochore"/>
    <property type="evidence" value="ECO:0007669"/>
    <property type="project" value="InterPro"/>
</dbReference>
<evidence type="ECO:0000313" key="4">
    <source>
        <dbReference type="Proteomes" id="UP001211907"/>
    </source>
</evidence>